<dbReference type="GeneID" id="8853382"/>
<dbReference type="InParanoid" id="D2VHY9"/>
<gene>
    <name evidence="2" type="ORF">NAEGRDRAFT_68493</name>
</gene>
<keyword evidence="3" id="KW-1185">Reference proteome</keyword>
<dbReference type="KEGG" id="ngr:NAEGRDRAFT_68493"/>
<dbReference type="SUPFAM" id="SSF51126">
    <property type="entry name" value="Pectin lyase-like"/>
    <property type="match status" value="1"/>
</dbReference>
<protein>
    <recommendedName>
        <fullName evidence="4">Right handed beta helix domain-containing protein</fullName>
    </recommendedName>
</protein>
<dbReference type="Proteomes" id="UP000006671">
    <property type="component" value="Unassembled WGS sequence"/>
</dbReference>
<dbReference type="VEuPathDB" id="AmoebaDB:NAEGRDRAFT_68493"/>
<evidence type="ECO:0000256" key="1">
    <source>
        <dbReference type="SAM" id="Phobius"/>
    </source>
</evidence>
<sequence length="542" mass="58550">MNLSSNTLILSIQLCFLLCFIGVVMVNGLEWNGQIKIENSVTIPVGENLVIKEGAVVSFAPTTSASGQILIRVEGRLNIESGVELKSDDILNNQNGTNDQWGFLFPIGTQQGSLTLTNSKIRKSSPLSSGVATFSFEGGDNSTGIVLDNCEVDGGFIGIHVSSNIVISIKSSSFSNMISAVQTDKTSFPKMTFFDSKFTGMGIAIDDRGISSNGDLVYRTISLTDCKFKSVSRAISASCKVVVSSNVFQAFRGAITAPFVHCTNSIFDNRQYIVSALGLYISNIPQGYKGEVFIKDSTFSEITGSVFGSQGDVVDFTFVNNIVRNCATSAGLKTRHSLIEMAAITGSVSITKNDFVGNQIVAGSSAILSLHQLQSLAYITHNNFHDNNINTCTVKMSNVPDALGVLTFSQNTFTNYFGSKSEIATEFCYEGPLGKKINIAYNYWGTDPTSMDATQMYDMIISKLKPLDALEFTPYYLTSNVDDQSSTNLGGLHKPIKPNSSIIATVIGGLFGGITLVLFISMIIAVTVILIRRRRKGYESLI</sequence>
<accession>D2VHY9</accession>
<proteinExistence type="predicted"/>
<keyword evidence="1" id="KW-0812">Transmembrane</keyword>
<dbReference type="InterPro" id="IPR011050">
    <property type="entry name" value="Pectin_lyase_fold/virulence"/>
</dbReference>
<name>D2VHY9_NAEGR</name>
<feature type="transmembrane region" description="Helical" evidence="1">
    <location>
        <begin position="502"/>
        <end position="531"/>
    </location>
</feature>
<keyword evidence="1" id="KW-1133">Transmembrane helix</keyword>
<dbReference type="AlphaFoldDB" id="D2VHY9"/>
<evidence type="ECO:0008006" key="4">
    <source>
        <dbReference type="Google" id="ProtNLM"/>
    </source>
</evidence>
<reference evidence="2 3" key="1">
    <citation type="journal article" date="2010" name="Cell">
        <title>The genome of Naegleria gruberi illuminates early eukaryotic versatility.</title>
        <authorList>
            <person name="Fritz-Laylin L.K."/>
            <person name="Prochnik S.E."/>
            <person name="Ginger M.L."/>
            <person name="Dacks J.B."/>
            <person name="Carpenter M.L."/>
            <person name="Field M.C."/>
            <person name="Kuo A."/>
            <person name="Paredez A."/>
            <person name="Chapman J."/>
            <person name="Pham J."/>
            <person name="Shu S."/>
            <person name="Neupane R."/>
            <person name="Cipriano M."/>
            <person name="Mancuso J."/>
            <person name="Tu H."/>
            <person name="Salamov A."/>
            <person name="Lindquist E."/>
            <person name="Shapiro H."/>
            <person name="Lucas S."/>
            <person name="Grigoriev I.V."/>
            <person name="Cande W.Z."/>
            <person name="Fulton C."/>
            <person name="Rokhsar D.S."/>
            <person name="Dawson S.C."/>
        </authorList>
    </citation>
    <scope>NUCLEOTIDE SEQUENCE [LARGE SCALE GENOMIC DNA]</scope>
    <source>
        <strain evidence="2 3">NEG-M</strain>
    </source>
</reference>
<organism evidence="3">
    <name type="scientific">Naegleria gruberi</name>
    <name type="common">Amoeba</name>
    <dbReference type="NCBI Taxonomy" id="5762"/>
    <lineage>
        <taxon>Eukaryota</taxon>
        <taxon>Discoba</taxon>
        <taxon>Heterolobosea</taxon>
        <taxon>Tetramitia</taxon>
        <taxon>Eutetramitia</taxon>
        <taxon>Vahlkampfiidae</taxon>
        <taxon>Naegleria</taxon>
    </lineage>
</organism>
<evidence type="ECO:0000313" key="3">
    <source>
        <dbReference type="Proteomes" id="UP000006671"/>
    </source>
</evidence>
<dbReference type="EMBL" id="GG738873">
    <property type="protein sequence ID" value="EFC43421.1"/>
    <property type="molecule type" value="Genomic_DNA"/>
</dbReference>
<dbReference type="RefSeq" id="XP_002676165.1">
    <property type="nucleotide sequence ID" value="XM_002676119.1"/>
</dbReference>
<evidence type="ECO:0000313" key="2">
    <source>
        <dbReference type="EMBL" id="EFC43421.1"/>
    </source>
</evidence>
<keyword evidence="1" id="KW-0472">Membrane</keyword>